<evidence type="ECO:0000313" key="2">
    <source>
        <dbReference type="Proteomes" id="UP000320421"/>
    </source>
</evidence>
<name>A0A517PPY4_9PLAN</name>
<accession>A0A517PPY4</accession>
<dbReference type="Proteomes" id="UP000320421">
    <property type="component" value="Chromosome"/>
</dbReference>
<evidence type="ECO:0000313" key="1">
    <source>
        <dbReference type="EMBL" id="QDT21434.1"/>
    </source>
</evidence>
<keyword evidence="2" id="KW-1185">Reference proteome</keyword>
<proteinExistence type="predicted"/>
<gene>
    <name evidence="1" type="ORF">HG66A1_32350</name>
</gene>
<protein>
    <submittedName>
        <fullName evidence="1">Uncharacterized protein</fullName>
    </submittedName>
</protein>
<organism evidence="1 2">
    <name type="scientific">Gimesia chilikensis</name>
    <dbReference type="NCBI Taxonomy" id="2605989"/>
    <lineage>
        <taxon>Bacteria</taxon>
        <taxon>Pseudomonadati</taxon>
        <taxon>Planctomycetota</taxon>
        <taxon>Planctomycetia</taxon>
        <taxon>Planctomycetales</taxon>
        <taxon>Planctomycetaceae</taxon>
        <taxon>Gimesia</taxon>
    </lineage>
</organism>
<reference evidence="1 2" key="1">
    <citation type="submission" date="2019-02" db="EMBL/GenBank/DDBJ databases">
        <title>Deep-cultivation of Planctomycetes and their phenomic and genomic characterization uncovers novel biology.</title>
        <authorList>
            <person name="Wiegand S."/>
            <person name="Jogler M."/>
            <person name="Boedeker C."/>
            <person name="Pinto D."/>
            <person name="Vollmers J."/>
            <person name="Rivas-Marin E."/>
            <person name="Kohn T."/>
            <person name="Peeters S.H."/>
            <person name="Heuer A."/>
            <person name="Rast P."/>
            <person name="Oberbeckmann S."/>
            <person name="Bunk B."/>
            <person name="Jeske O."/>
            <person name="Meyerdierks A."/>
            <person name="Storesund J.E."/>
            <person name="Kallscheuer N."/>
            <person name="Luecker S."/>
            <person name="Lage O.M."/>
            <person name="Pohl T."/>
            <person name="Merkel B.J."/>
            <person name="Hornburger P."/>
            <person name="Mueller R.-W."/>
            <person name="Bruemmer F."/>
            <person name="Labrenz M."/>
            <person name="Spormann A.M."/>
            <person name="Op den Camp H."/>
            <person name="Overmann J."/>
            <person name="Amann R."/>
            <person name="Jetten M.S.M."/>
            <person name="Mascher T."/>
            <person name="Medema M.H."/>
            <person name="Devos D.P."/>
            <person name="Kaster A.-K."/>
            <person name="Ovreas L."/>
            <person name="Rohde M."/>
            <person name="Galperin M.Y."/>
            <person name="Jogler C."/>
        </authorList>
    </citation>
    <scope>NUCLEOTIDE SEQUENCE [LARGE SCALE GENOMIC DNA]</scope>
    <source>
        <strain evidence="1 2">HG66A1</strain>
    </source>
</reference>
<sequence length="139" mass="15524">MNAVNSPMPVNSHFLVRRHLAVLLLTAPALWTACSGEETDQKSPTIVDPPAVLEINGGHWQRETSIGKSDGDLLAHYFKANPSMVGSPELQGPPEVYHGTQRKRRFYWIKHQINQTVWTCVEYQAGSFHLSQGQGSPFK</sequence>
<dbReference type="EMBL" id="CP036266">
    <property type="protein sequence ID" value="QDT21434.1"/>
    <property type="molecule type" value="Genomic_DNA"/>
</dbReference>
<dbReference type="AlphaFoldDB" id="A0A517PPY4"/>